<dbReference type="SUPFAM" id="SSF158832">
    <property type="entry name" value="Tex N-terminal region-like"/>
    <property type="match status" value="1"/>
</dbReference>
<dbReference type="InterPro" id="IPR003029">
    <property type="entry name" value="S1_domain"/>
</dbReference>
<dbReference type="InterPro" id="IPR006641">
    <property type="entry name" value="YqgF/RNaseH-like_dom"/>
</dbReference>
<dbReference type="SUPFAM" id="SSF47781">
    <property type="entry name" value="RuvA domain 2-like"/>
    <property type="match status" value="2"/>
</dbReference>
<dbReference type="Pfam" id="PF16921">
    <property type="entry name" value="Tex_YqgF"/>
    <property type="match status" value="1"/>
</dbReference>
<dbReference type="PANTHER" id="PTHR10724">
    <property type="entry name" value="30S RIBOSOMAL PROTEIN S1"/>
    <property type="match status" value="1"/>
</dbReference>
<gene>
    <name evidence="2" type="ORF">IAB93_03595</name>
</gene>
<dbReference type="InterPro" id="IPR010994">
    <property type="entry name" value="RuvA_2-like"/>
</dbReference>
<reference evidence="2" key="2">
    <citation type="journal article" date="2021" name="PeerJ">
        <title>Extensive microbial diversity within the chicken gut microbiome revealed by metagenomics and culture.</title>
        <authorList>
            <person name="Gilroy R."/>
            <person name="Ravi A."/>
            <person name="Getino M."/>
            <person name="Pursley I."/>
            <person name="Horton D.L."/>
            <person name="Alikhan N.F."/>
            <person name="Baker D."/>
            <person name="Gharbi K."/>
            <person name="Hall N."/>
            <person name="Watson M."/>
            <person name="Adriaenssens E.M."/>
            <person name="Foster-Nyarko E."/>
            <person name="Jarju S."/>
            <person name="Secka A."/>
            <person name="Antonio M."/>
            <person name="Oren A."/>
            <person name="Chaudhuri R.R."/>
            <person name="La Ragione R."/>
            <person name="Hildebrand F."/>
            <person name="Pallen M.J."/>
        </authorList>
    </citation>
    <scope>NUCLEOTIDE SEQUENCE</scope>
    <source>
        <strain evidence="2">10037</strain>
    </source>
</reference>
<dbReference type="Pfam" id="PF00575">
    <property type="entry name" value="S1"/>
    <property type="match status" value="1"/>
</dbReference>
<dbReference type="InterPro" id="IPR055179">
    <property type="entry name" value="Tex-like_central_region"/>
</dbReference>
<sequence>MKEAYLEYIAGELGVAIWQVEQCAGLLAEGATIPFISRYRKERTGGLDEGAVARIKYFSEKFDELEHRKQTILSTVREAGALTEELERQISECIFSKDLEDLYLPYRPKRKTRASVAKEKGLEPLAKAIFDMAVPDPYKAARAYVDEGKGVSSAEDAVSGACDIVSEWISEMKPARDFVRGALSSRGILSASLSRKGKEADKDGKYANYYDFSEPLHRVAPHRLLAVLRAESEGVLSIKIEIDAAKVCNKIEYDIFKARRFPSKALAPVFRSTVEDAYKRLLLPSLSSEVIRDAKERADLASVELFGTNLRQLLLAPPLGEKRVMGIDPGFRTGCKVVCLDESGNLLANDVIYPHPPQNERIASMNKILSLVEKYNIEAIAVGNGTAGRETEMFLKKTALPERVKVFSVSEDGASVYSASEIARAEFPDYDITVRGAVSIGRRLMDPLAELVKIDPKSIGVGQYQHDVDQNLLKERLDDVVTSCVSNVGVNLNTSSKYLLTYVSGIGPALADNIVKYREQHGAFKSRRELLAVSRLGGKAYEQCAGFLRIKGGAEPLDDSAVHPEAYGVVRRMASDLGTSVVQLIGNKELISKIIPEKYVSGPVGLPTIHDILKELLKPGLDPRSEVETVEFDSSVNSIEDLNEGLELSGIVTNITAFGAFVDIGIKQNGLVHVSRMGGRPLSSLKIRGKVRVRVIGVDIDRSRISLELAE</sequence>
<dbReference type="FunFam" id="2.40.50.140:FF:000051">
    <property type="entry name" value="RNA-binding transcriptional accessory protein"/>
    <property type="match status" value="1"/>
</dbReference>
<dbReference type="GO" id="GO:0006139">
    <property type="term" value="P:nucleobase-containing compound metabolic process"/>
    <property type="evidence" value="ECO:0007669"/>
    <property type="project" value="InterPro"/>
</dbReference>
<dbReference type="Gene3D" id="1.10.10.650">
    <property type="entry name" value="RuvA domain 2-like"/>
    <property type="match status" value="1"/>
</dbReference>
<dbReference type="Proteomes" id="UP000823597">
    <property type="component" value="Unassembled WGS sequence"/>
</dbReference>
<dbReference type="InterPro" id="IPR032639">
    <property type="entry name" value="Tex_YqgF"/>
</dbReference>
<dbReference type="FunFam" id="3.30.420.140:FF:000001">
    <property type="entry name" value="RNA-binding transcriptional accessory protein"/>
    <property type="match status" value="1"/>
</dbReference>
<evidence type="ECO:0000313" key="2">
    <source>
        <dbReference type="EMBL" id="MBO8465063.1"/>
    </source>
</evidence>
<dbReference type="GO" id="GO:0003735">
    <property type="term" value="F:structural constituent of ribosome"/>
    <property type="evidence" value="ECO:0007669"/>
    <property type="project" value="TreeGrafter"/>
</dbReference>
<dbReference type="AlphaFoldDB" id="A0A9D9N943"/>
<evidence type="ECO:0000313" key="3">
    <source>
        <dbReference type="Proteomes" id="UP000823597"/>
    </source>
</evidence>
<dbReference type="EMBL" id="JADIME010000037">
    <property type="protein sequence ID" value="MBO8465063.1"/>
    <property type="molecule type" value="Genomic_DNA"/>
</dbReference>
<protein>
    <submittedName>
        <fullName evidence="2">RNA-binding transcriptional accessory protein</fullName>
    </submittedName>
</protein>
<dbReference type="Gene3D" id="1.10.3500.10">
    <property type="entry name" value="Tex N-terminal region-like"/>
    <property type="match status" value="1"/>
</dbReference>
<dbReference type="InterPro" id="IPR037027">
    <property type="entry name" value="YqgF/RNaseH-like_dom_sf"/>
</dbReference>
<dbReference type="GO" id="GO:0005737">
    <property type="term" value="C:cytoplasm"/>
    <property type="evidence" value="ECO:0007669"/>
    <property type="project" value="UniProtKB-ARBA"/>
</dbReference>
<dbReference type="InterPro" id="IPR023323">
    <property type="entry name" value="Tex-like_dom_sf"/>
</dbReference>
<reference evidence="2" key="1">
    <citation type="submission" date="2020-10" db="EMBL/GenBank/DDBJ databases">
        <authorList>
            <person name="Gilroy R."/>
        </authorList>
    </citation>
    <scope>NUCLEOTIDE SEQUENCE</scope>
    <source>
        <strain evidence="2">10037</strain>
    </source>
</reference>
<comment type="caution">
    <text evidence="2">The sequence shown here is derived from an EMBL/GenBank/DDBJ whole genome shotgun (WGS) entry which is preliminary data.</text>
</comment>
<dbReference type="InterPro" id="IPR023319">
    <property type="entry name" value="Tex-like_HTH_dom_sf"/>
</dbReference>
<dbReference type="InterPro" id="IPR012337">
    <property type="entry name" value="RNaseH-like_sf"/>
</dbReference>
<dbReference type="Pfam" id="PF17674">
    <property type="entry name" value="HHH_9"/>
    <property type="match status" value="1"/>
</dbReference>
<dbReference type="FunFam" id="1.10.150.310:FF:000002">
    <property type="entry name" value="Putative transcription modulator/accessory protein"/>
    <property type="match status" value="1"/>
</dbReference>
<dbReference type="SMART" id="SM00316">
    <property type="entry name" value="S1"/>
    <property type="match status" value="1"/>
</dbReference>
<dbReference type="Pfam" id="PF09371">
    <property type="entry name" value="Tex_N"/>
    <property type="match status" value="1"/>
</dbReference>
<dbReference type="Pfam" id="PF12836">
    <property type="entry name" value="HHH_3"/>
    <property type="match status" value="1"/>
</dbReference>
<dbReference type="Pfam" id="PF22706">
    <property type="entry name" value="Tex_central_region"/>
    <property type="match status" value="1"/>
</dbReference>
<dbReference type="SUPFAM" id="SSF50249">
    <property type="entry name" value="Nucleic acid-binding proteins"/>
    <property type="match status" value="1"/>
</dbReference>
<dbReference type="InterPro" id="IPR050437">
    <property type="entry name" value="Ribos_protein_bS1-like"/>
</dbReference>
<dbReference type="Gene3D" id="2.40.50.140">
    <property type="entry name" value="Nucleic acid-binding proteins"/>
    <property type="match status" value="1"/>
</dbReference>
<organism evidence="2 3">
    <name type="scientific">Candidatus Merdivivens pullistercoris</name>
    <dbReference type="NCBI Taxonomy" id="2840873"/>
    <lineage>
        <taxon>Bacteria</taxon>
        <taxon>Pseudomonadati</taxon>
        <taxon>Bacteroidota</taxon>
        <taxon>Bacteroidia</taxon>
        <taxon>Bacteroidales</taxon>
        <taxon>Muribaculaceae</taxon>
        <taxon>Muribaculaceae incertae sedis</taxon>
        <taxon>Candidatus Merdivivens</taxon>
    </lineage>
</organism>
<dbReference type="SUPFAM" id="SSF53098">
    <property type="entry name" value="Ribonuclease H-like"/>
    <property type="match status" value="1"/>
</dbReference>
<dbReference type="GO" id="GO:0006412">
    <property type="term" value="P:translation"/>
    <property type="evidence" value="ECO:0007669"/>
    <property type="project" value="TreeGrafter"/>
</dbReference>
<dbReference type="Gene3D" id="3.30.420.140">
    <property type="entry name" value="YqgF/RNase H-like domain"/>
    <property type="match status" value="1"/>
</dbReference>
<dbReference type="GO" id="GO:0003729">
    <property type="term" value="F:mRNA binding"/>
    <property type="evidence" value="ECO:0007669"/>
    <property type="project" value="UniProtKB-ARBA"/>
</dbReference>
<dbReference type="InterPro" id="IPR044146">
    <property type="entry name" value="S1_Tex"/>
</dbReference>
<dbReference type="SMART" id="SM00732">
    <property type="entry name" value="YqgFc"/>
    <property type="match status" value="1"/>
</dbReference>
<dbReference type="InterPro" id="IPR012340">
    <property type="entry name" value="NA-bd_OB-fold"/>
</dbReference>
<accession>A0A9D9N943</accession>
<evidence type="ECO:0000259" key="1">
    <source>
        <dbReference type="PROSITE" id="PS50126"/>
    </source>
</evidence>
<feature type="domain" description="S1 motif" evidence="1">
    <location>
        <begin position="645"/>
        <end position="710"/>
    </location>
</feature>
<dbReference type="PANTHER" id="PTHR10724:SF10">
    <property type="entry name" value="S1 RNA-BINDING DOMAIN-CONTAINING PROTEIN 1"/>
    <property type="match status" value="1"/>
</dbReference>
<dbReference type="InterPro" id="IPR041692">
    <property type="entry name" value="HHH_9"/>
</dbReference>
<name>A0A9D9N943_9BACT</name>
<dbReference type="PROSITE" id="PS50126">
    <property type="entry name" value="S1"/>
    <property type="match status" value="1"/>
</dbReference>
<dbReference type="CDD" id="cd05685">
    <property type="entry name" value="S1_Tex"/>
    <property type="match status" value="1"/>
</dbReference>
<dbReference type="FunFam" id="1.10.10.650:FF:000001">
    <property type="entry name" value="S1 RNA-binding domain 1"/>
    <property type="match status" value="1"/>
</dbReference>
<proteinExistence type="predicted"/>
<dbReference type="Gene3D" id="1.10.150.310">
    <property type="entry name" value="Tex RuvX-like domain-like"/>
    <property type="match status" value="1"/>
</dbReference>
<dbReference type="InterPro" id="IPR018974">
    <property type="entry name" value="Tex-like_N"/>
</dbReference>